<organism evidence="2 3">
    <name type="scientific">Hungatella hathewayi</name>
    <dbReference type="NCBI Taxonomy" id="154046"/>
    <lineage>
        <taxon>Bacteria</taxon>
        <taxon>Bacillati</taxon>
        <taxon>Bacillota</taxon>
        <taxon>Clostridia</taxon>
        <taxon>Lachnospirales</taxon>
        <taxon>Lachnospiraceae</taxon>
        <taxon>Hungatella</taxon>
    </lineage>
</organism>
<dbReference type="InterPro" id="IPR052043">
    <property type="entry name" value="PolySaccharide_Degr_Enz"/>
</dbReference>
<dbReference type="PANTHER" id="PTHR33886">
    <property type="entry name" value="UNSATURATED RHAMNOGALACTURONAN HYDROLASE (EUROFUNG)"/>
    <property type="match status" value="1"/>
</dbReference>
<dbReference type="GO" id="GO:0005975">
    <property type="term" value="P:carbohydrate metabolic process"/>
    <property type="evidence" value="ECO:0007669"/>
    <property type="project" value="InterPro"/>
</dbReference>
<comment type="caution">
    <text evidence="2">The sequence shown here is derived from an EMBL/GenBank/DDBJ whole genome shotgun (WGS) entry which is preliminary data.</text>
</comment>
<name>A0A3E3DM93_9FIRM</name>
<dbReference type="RefSeq" id="WP_029466851.1">
    <property type="nucleotide sequence ID" value="NZ_QTJW01000007.1"/>
</dbReference>
<accession>A0A3E3DM93</accession>
<dbReference type="PANTHER" id="PTHR33886:SF8">
    <property type="entry name" value="UNSATURATED RHAMNOGALACTURONAN HYDROLASE (EUROFUNG)"/>
    <property type="match status" value="1"/>
</dbReference>
<dbReference type="InterPro" id="IPR012341">
    <property type="entry name" value="6hp_glycosidase-like_sf"/>
</dbReference>
<proteinExistence type="predicted"/>
<reference evidence="2 3" key="1">
    <citation type="submission" date="2018-08" db="EMBL/GenBank/DDBJ databases">
        <title>A genome reference for cultivated species of the human gut microbiota.</title>
        <authorList>
            <person name="Zou Y."/>
            <person name="Xue W."/>
            <person name="Luo G."/>
        </authorList>
    </citation>
    <scope>NUCLEOTIDE SEQUENCE [LARGE SCALE GENOMIC DNA]</scope>
    <source>
        <strain evidence="2 3">AF19-13AC</strain>
    </source>
</reference>
<dbReference type="SUPFAM" id="SSF48208">
    <property type="entry name" value="Six-hairpin glycosidases"/>
    <property type="match status" value="1"/>
</dbReference>
<sequence length="372" mass="41660">MKNEQLLDKIHLVVKKLMNLGGSDYEQDKTADKDSCRKGIIQRDFGIEEWDWPQGIGLYGLYKLQTHYGDGRYNDFFSNWYEHNIQSGLPSKNINTTAPFLALVNLWDQLPEADNYKAMCLERADWLIHELPKTKEGGFQHVTSAIGDRNGVNLNHGQIWVDTLVMSVLFLNMAGQRYDNASWKDEAVHQFLLHIKYLYDKQTGLFHHGFSFERNDNFGGIFWCRGNSWFTYGVMDYLDACKSGIAPGVNAYLTDTFRAQAEALRNLQAPSGLWHTVLTDETSYEEVSGSAAITAGILKGLRAGVLDSSYRKVADQAIEAICRNVSKDGTVLNVSAGTGIGMDSEHYKNIAVMPMAYGQSLALIALCEALEG</sequence>
<dbReference type="Gene3D" id="1.50.10.10">
    <property type="match status" value="1"/>
</dbReference>
<protein>
    <submittedName>
        <fullName evidence="2">Glycoside hydrolase family 105 protein</fullName>
    </submittedName>
</protein>
<gene>
    <name evidence="2" type="ORF">DWX31_12120</name>
</gene>
<dbReference type="GO" id="GO:0016787">
    <property type="term" value="F:hydrolase activity"/>
    <property type="evidence" value="ECO:0007669"/>
    <property type="project" value="UniProtKB-KW"/>
</dbReference>
<dbReference type="InterPro" id="IPR010905">
    <property type="entry name" value="Glyco_hydro_88"/>
</dbReference>
<evidence type="ECO:0000313" key="2">
    <source>
        <dbReference type="EMBL" id="RGD70414.1"/>
    </source>
</evidence>
<dbReference type="Pfam" id="PF07470">
    <property type="entry name" value="Glyco_hydro_88"/>
    <property type="match status" value="1"/>
</dbReference>
<dbReference type="AlphaFoldDB" id="A0A3E3DM93"/>
<keyword evidence="1 2" id="KW-0378">Hydrolase</keyword>
<dbReference type="InterPro" id="IPR008928">
    <property type="entry name" value="6-hairpin_glycosidase_sf"/>
</dbReference>
<dbReference type="Proteomes" id="UP000261023">
    <property type="component" value="Unassembled WGS sequence"/>
</dbReference>
<evidence type="ECO:0000256" key="1">
    <source>
        <dbReference type="ARBA" id="ARBA00022801"/>
    </source>
</evidence>
<dbReference type="OrthoDB" id="9812931at2"/>
<dbReference type="EMBL" id="QTJW01000007">
    <property type="protein sequence ID" value="RGD70414.1"/>
    <property type="molecule type" value="Genomic_DNA"/>
</dbReference>
<evidence type="ECO:0000313" key="3">
    <source>
        <dbReference type="Proteomes" id="UP000261023"/>
    </source>
</evidence>